<keyword evidence="2" id="KW-0408">Iron</keyword>
<feature type="domain" description="4Fe-4S ferredoxin-type" evidence="4">
    <location>
        <begin position="19"/>
        <end position="49"/>
    </location>
</feature>
<keyword evidence="6" id="KW-1185">Reference proteome</keyword>
<dbReference type="InterPro" id="IPR051460">
    <property type="entry name" value="HdrC_iron-sulfur_subunit"/>
</dbReference>
<dbReference type="InterPro" id="IPR017896">
    <property type="entry name" value="4Fe4S_Fe-S-bd"/>
</dbReference>
<dbReference type="RefSeq" id="WP_066063822.1">
    <property type="nucleotide sequence ID" value="NZ_CP013015.1"/>
</dbReference>
<dbReference type="AlphaFoldDB" id="A0A7U4QLC2"/>
<evidence type="ECO:0000256" key="3">
    <source>
        <dbReference type="ARBA" id="ARBA00023014"/>
    </source>
</evidence>
<proteinExistence type="predicted"/>
<evidence type="ECO:0000313" key="5">
    <source>
        <dbReference type="EMBL" id="AMM41458.1"/>
    </source>
</evidence>
<name>A0A7U4QLC2_DESA2</name>
<sequence>MEEILIEQLDPNFKFQVAGKLGGESIKACFACGTCTAACPVKGVNEAFDPRKIIHMVLLGMKKQVLSSDIIWHCIQCKSCSFVCPQDVKFSEIMAVLRNMAIEDNYAHPSFKETVEKIDKFSLEIREKMLLNILNKKAETLEVNLKELAKSSI</sequence>
<dbReference type="Gene3D" id="1.10.1060.10">
    <property type="entry name" value="Alpha-helical ferredoxin"/>
    <property type="match status" value="1"/>
</dbReference>
<dbReference type="Pfam" id="PF13183">
    <property type="entry name" value="Fer4_8"/>
    <property type="match status" value="1"/>
</dbReference>
<dbReference type="PANTHER" id="PTHR43255:SF2">
    <property type="entry name" value="HETERODISULFIDE REDUCTASE RELATED PROTEIN"/>
    <property type="match status" value="1"/>
</dbReference>
<dbReference type="KEGG" id="daw:HS1_001664"/>
<dbReference type="GO" id="GO:0005886">
    <property type="term" value="C:plasma membrane"/>
    <property type="evidence" value="ECO:0007669"/>
    <property type="project" value="TreeGrafter"/>
</dbReference>
<organism evidence="5 6">
    <name type="scientific">Desulfofervidus auxilii</name>
    <dbReference type="NCBI Taxonomy" id="1621989"/>
    <lineage>
        <taxon>Bacteria</taxon>
        <taxon>Pseudomonadati</taxon>
        <taxon>Thermodesulfobacteriota</taxon>
        <taxon>Candidatus Desulfofervidia</taxon>
        <taxon>Candidatus Desulfofervidales</taxon>
        <taxon>Candidatus Desulfofervidaceae</taxon>
        <taxon>Candidatus Desulfofervidus</taxon>
    </lineage>
</organism>
<keyword evidence="1" id="KW-0479">Metal-binding</keyword>
<dbReference type="PROSITE" id="PS00198">
    <property type="entry name" value="4FE4S_FER_1"/>
    <property type="match status" value="1"/>
</dbReference>
<dbReference type="PROSITE" id="PS51379">
    <property type="entry name" value="4FE4S_FER_2"/>
    <property type="match status" value="1"/>
</dbReference>
<dbReference type="SUPFAM" id="SSF46548">
    <property type="entry name" value="alpha-helical ferredoxin"/>
    <property type="match status" value="1"/>
</dbReference>
<dbReference type="GO" id="GO:0051536">
    <property type="term" value="F:iron-sulfur cluster binding"/>
    <property type="evidence" value="ECO:0007669"/>
    <property type="project" value="UniProtKB-KW"/>
</dbReference>
<gene>
    <name evidence="5" type="primary">hdrC</name>
    <name evidence="5" type="ORF">HS1_001664</name>
</gene>
<dbReference type="InterPro" id="IPR009051">
    <property type="entry name" value="Helical_ferredxn"/>
</dbReference>
<dbReference type="InterPro" id="IPR017900">
    <property type="entry name" value="4Fe4S_Fe_S_CS"/>
</dbReference>
<evidence type="ECO:0000313" key="6">
    <source>
        <dbReference type="Proteomes" id="UP000070560"/>
    </source>
</evidence>
<keyword evidence="3" id="KW-0411">Iron-sulfur</keyword>
<accession>A0A7U4QLC2</accession>
<dbReference type="PANTHER" id="PTHR43255">
    <property type="entry name" value="IRON-SULFUR-BINDING OXIDOREDUCTASE FADF-RELATED-RELATED"/>
    <property type="match status" value="1"/>
</dbReference>
<protein>
    <submittedName>
        <fullName evidence="5">Heterodisulfide reductase, subunit C</fullName>
    </submittedName>
</protein>
<dbReference type="Proteomes" id="UP000070560">
    <property type="component" value="Chromosome"/>
</dbReference>
<evidence type="ECO:0000259" key="4">
    <source>
        <dbReference type="PROSITE" id="PS51379"/>
    </source>
</evidence>
<evidence type="ECO:0000256" key="2">
    <source>
        <dbReference type="ARBA" id="ARBA00023004"/>
    </source>
</evidence>
<evidence type="ECO:0000256" key="1">
    <source>
        <dbReference type="ARBA" id="ARBA00022723"/>
    </source>
</evidence>
<dbReference type="GO" id="GO:0046872">
    <property type="term" value="F:metal ion binding"/>
    <property type="evidence" value="ECO:0007669"/>
    <property type="project" value="UniProtKB-KW"/>
</dbReference>
<dbReference type="EMBL" id="CP013015">
    <property type="protein sequence ID" value="AMM41458.1"/>
    <property type="molecule type" value="Genomic_DNA"/>
</dbReference>
<reference evidence="5 6" key="1">
    <citation type="submission" date="2015-10" db="EMBL/GenBank/DDBJ databases">
        <title>Candidatus Desulfofervidus auxilii, a hydrogenotrophic sulfate-reducing bacterium involved in the thermophilic anaerobic oxidation of methane.</title>
        <authorList>
            <person name="Krukenberg V."/>
            <person name="Richter M."/>
            <person name="Wegener G."/>
        </authorList>
    </citation>
    <scope>NUCLEOTIDE SEQUENCE [LARGE SCALE GENOMIC DNA]</scope>
    <source>
        <strain evidence="5 6">HS1</strain>
    </source>
</reference>